<evidence type="ECO:0000313" key="1">
    <source>
        <dbReference type="EMBL" id="CAG8749863.1"/>
    </source>
</evidence>
<dbReference type="EMBL" id="CAJVPU010045594">
    <property type="protein sequence ID" value="CAG8749863.1"/>
    <property type="molecule type" value="Genomic_DNA"/>
</dbReference>
<comment type="caution">
    <text evidence="1">The sequence shown here is derived from an EMBL/GenBank/DDBJ whole genome shotgun (WGS) entry which is preliminary data.</text>
</comment>
<accession>A0ACA9QKX8</accession>
<dbReference type="Proteomes" id="UP000789702">
    <property type="component" value="Unassembled WGS sequence"/>
</dbReference>
<sequence length="167" mass="17634">LIYGGSGELGSALVSFFKKHNWVVTSVGTRQNSEATYNIIVSNDDDLEAQGKKVLTESSALLKGITVDKYDAILCVAGGFVMGNLTDKGQFRSDLMIRKSLYSSLVASQLAAHHLKEDGFLMLTGVAGLQGTPGFIGYGVAKAGVHQLVKSLSAKSSGLPERARVVA</sequence>
<feature type="non-terminal residue" evidence="1">
    <location>
        <position position="167"/>
    </location>
</feature>
<protein>
    <submittedName>
        <fullName evidence="1">2190_t:CDS:1</fullName>
    </submittedName>
</protein>
<keyword evidence="2" id="KW-1185">Reference proteome</keyword>
<feature type="non-terminal residue" evidence="1">
    <location>
        <position position="1"/>
    </location>
</feature>
<gene>
    <name evidence="1" type="ORF">DHETER_LOCUS14572</name>
</gene>
<reference evidence="1" key="1">
    <citation type="submission" date="2021-06" db="EMBL/GenBank/DDBJ databases">
        <authorList>
            <person name="Kallberg Y."/>
            <person name="Tangrot J."/>
            <person name="Rosling A."/>
        </authorList>
    </citation>
    <scope>NUCLEOTIDE SEQUENCE</scope>
    <source>
        <strain evidence="1">IL203A</strain>
    </source>
</reference>
<proteinExistence type="predicted"/>
<name>A0ACA9QKX8_9GLOM</name>
<evidence type="ECO:0000313" key="2">
    <source>
        <dbReference type="Proteomes" id="UP000789702"/>
    </source>
</evidence>
<organism evidence="1 2">
    <name type="scientific">Dentiscutata heterogama</name>
    <dbReference type="NCBI Taxonomy" id="1316150"/>
    <lineage>
        <taxon>Eukaryota</taxon>
        <taxon>Fungi</taxon>
        <taxon>Fungi incertae sedis</taxon>
        <taxon>Mucoromycota</taxon>
        <taxon>Glomeromycotina</taxon>
        <taxon>Glomeromycetes</taxon>
        <taxon>Diversisporales</taxon>
        <taxon>Gigasporaceae</taxon>
        <taxon>Dentiscutata</taxon>
    </lineage>
</organism>